<sequence length="100" mass="11133">MSEDEGWGFAAPPFKPDEALQRLKRDLREAGLTERGGVFERRGTAIARAAVDGAQLKVETVKQPARSPDWQVQCFKSAAELRDYVAALKKKLAGWSDRDD</sequence>
<gene>
    <name evidence="1" type="ORF">RXV79_03545</name>
</gene>
<dbReference type="EMBL" id="CP136336">
    <property type="protein sequence ID" value="WOB09137.1"/>
    <property type="molecule type" value="Genomic_DNA"/>
</dbReference>
<accession>A0ABZ0CVZ2</accession>
<protein>
    <submittedName>
        <fullName evidence="1">Uncharacterized protein</fullName>
    </submittedName>
</protein>
<name>A0ABZ0CVZ2_9BURK</name>
<organism evidence="1 2">
    <name type="scientific">Piscinibacter gummiphilus</name>
    <dbReference type="NCBI Taxonomy" id="946333"/>
    <lineage>
        <taxon>Bacteria</taxon>
        <taxon>Pseudomonadati</taxon>
        <taxon>Pseudomonadota</taxon>
        <taxon>Betaproteobacteria</taxon>
        <taxon>Burkholderiales</taxon>
        <taxon>Sphaerotilaceae</taxon>
        <taxon>Piscinibacter</taxon>
    </lineage>
</organism>
<keyword evidence="2" id="KW-1185">Reference proteome</keyword>
<dbReference type="Proteomes" id="UP001303946">
    <property type="component" value="Chromosome"/>
</dbReference>
<evidence type="ECO:0000313" key="1">
    <source>
        <dbReference type="EMBL" id="WOB09137.1"/>
    </source>
</evidence>
<proteinExistence type="predicted"/>
<reference evidence="1 2" key="1">
    <citation type="submission" date="2023-10" db="EMBL/GenBank/DDBJ databases">
        <title>Bacteria for the degradation of biodegradable plastic PBAT(Polybutylene adipate terephthalate).</title>
        <authorList>
            <person name="Weon H.-Y."/>
            <person name="Yeon J."/>
        </authorList>
    </citation>
    <scope>NUCLEOTIDE SEQUENCE [LARGE SCALE GENOMIC DNA]</scope>
    <source>
        <strain evidence="1 2">SBD 7-3</strain>
    </source>
</reference>
<evidence type="ECO:0000313" key="2">
    <source>
        <dbReference type="Proteomes" id="UP001303946"/>
    </source>
</evidence>
<dbReference type="RefSeq" id="WP_316702094.1">
    <property type="nucleotide sequence ID" value="NZ_CP136336.1"/>
</dbReference>